<dbReference type="Pfam" id="PF03703">
    <property type="entry name" value="bPH_2"/>
    <property type="match status" value="1"/>
</dbReference>
<evidence type="ECO:0000256" key="1">
    <source>
        <dbReference type="SAM" id="MobiDB-lite"/>
    </source>
</evidence>
<evidence type="ECO:0000256" key="2">
    <source>
        <dbReference type="SAM" id="Phobius"/>
    </source>
</evidence>
<protein>
    <recommendedName>
        <fullName evidence="3">YdbS-like PH domain-containing protein</fullName>
    </recommendedName>
</protein>
<dbReference type="InterPro" id="IPR005182">
    <property type="entry name" value="YdbS-like_PH"/>
</dbReference>
<reference evidence="5" key="1">
    <citation type="submission" date="2017-09" db="EMBL/GenBank/DDBJ databases">
        <title>Depth-based differentiation of microbial function through sediment-hosted aquifers and enrichment of novel symbionts in the deep terrestrial subsurface.</title>
        <authorList>
            <person name="Probst A.J."/>
            <person name="Ladd B."/>
            <person name="Jarett J.K."/>
            <person name="Geller-Mcgrath D.E."/>
            <person name="Sieber C.M.K."/>
            <person name="Emerson J.B."/>
            <person name="Anantharaman K."/>
            <person name="Thomas B.C."/>
            <person name="Malmstrom R."/>
            <person name="Stieglmeier M."/>
            <person name="Klingl A."/>
            <person name="Woyke T."/>
            <person name="Ryan C.M."/>
            <person name="Banfield J.F."/>
        </authorList>
    </citation>
    <scope>NUCLEOTIDE SEQUENCE [LARGE SCALE GENOMIC DNA]</scope>
</reference>
<comment type="caution">
    <text evidence="4">The sequence shown here is derived from an EMBL/GenBank/DDBJ whole genome shotgun (WGS) entry which is preliminary data.</text>
</comment>
<dbReference type="PANTHER" id="PTHR37938:SF1">
    <property type="entry name" value="BLL0215 PROTEIN"/>
    <property type="match status" value="1"/>
</dbReference>
<dbReference type="PANTHER" id="PTHR37938">
    <property type="entry name" value="BLL0215 PROTEIN"/>
    <property type="match status" value="1"/>
</dbReference>
<name>A0A2M6YCR1_9BACT</name>
<dbReference type="EMBL" id="PEXI01000028">
    <property type="protein sequence ID" value="PIU24485.1"/>
    <property type="molecule type" value="Genomic_DNA"/>
</dbReference>
<gene>
    <name evidence="4" type="ORF">COT12_00765</name>
</gene>
<evidence type="ECO:0000259" key="3">
    <source>
        <dbReference type="Pfam" id="PF03703"/>
    </source>
</evidence>
<evidence type="ECO:0000313" key="5">
    <source>
        <dbReference type="Proteomes" id="UP000229896"/>
    </source>
</evidence>
<evidence type="ECO:0000313" key="4">
    <source>
        <dbReference type="EMBL" id="PIU24485.1"/>
    </source>
</evidence>
<organism evidence="4 5">
    <name type="scientific">Candidatus Berkelbacteria bacterium CG08_land_8_20_14_0_20_39_8</name>
    <dbReference type="NCBI Taxonomy" id="1974511"/>
    <lineage>
        <taxon>Bacteria</taxon>
        <taxon>Candidatus Berkelbacteria</taxon>
    </lineage>
</organism>
<feature type="transmembrane region" description="Helical" evidence="2">
    <location>
        <begin position="25"/>
        <end position="51"/>
    </location>
</feature>
<feature type="compositionally biased region" description="Polar residues" evidence="1">
    <location>
        <begin position="215"/>
        <end position="240"/>
    </location>
</feature>
<feature type="region of interest" description="Disordered" evidence="1">
    <location>
        <begin position="196"/>
        <end position="297"/>
    </location>
</feature>
<sequence>MPISGKYFPTQTSGERIFLLVRRHWLVFAVIISLIVVLLSPVPLLVIYWIVNPTVFSSSVGNFIIVLGGIYLLAVYGLFLYGFINYYLDVYIVTNRRIVDISQNGFFRREISELHLHQVQDVEAKVDGFFQTIMHFGDVYIQTAGERENFIFEDVPHPYTLAKKIIELHEAQIESEYEPRFYGGEKEIDDYRPEDFYQSNNKKQSDEEIGLSEFTEGSTRNSGISENGTGFLDSNEQKTPNQSENVNNQSNEEISFDNLPEGQKNTESSNSRSSDDSGLNELPEGKEISLDDRDREI</sequence>
<proteinExistence type="predicted"/>
<accession>A0A2M6YCR1</accession>
<keyword evidence="2" id="KW-0812">Transmembrane</keyword>
<feature type="compositionally biased region" description="Basic and acidic residues" evidence="1">
    <location>
        <begin position="283"/>
        <end position="297"/>
    </location>
</feature>
<keyword evidence="2" id="KW-1133">Transmembrane helix</keyword>
<feature type="domain" description="YdbS-like PH" evidence="3">
    <location>
        <begin position="91"/>
        <end position="164"/>
    </location>
</feature>
<dbReference type="Proteomes" id="UP000229896">
    <property type="component" value="Unassembled WGS sequence"/>
</dbReference>
<feature type="compositionally biased region" description="Low complexity" evidence="1">
    <location>
        <begin position="241"/>
        <end position="253"/>
    </location>
</feature>
<dbReference type="AlphaFoldDB" id="A0A2M6YCR1"/>
<keyword evidence="2" id="KW-0472">Membrane</keyword>
<feature type="transmembrane region" description="Helical" evidence="2">
    <location>
        <begin position="63"/>
        <end position="88"/>
    </location>
</feature>